<dbReference type="GO" id="GO:0002224">
    <property type="term" value="P:toll-like receptor signaling pathway"/>
    <property type="evidence" value="ECO:0007669"/>
    <property type="project" value="TreeGrafter"/>
</dbReference>
<feature type="domain" description="TIR" evidence="7">
    <location>
        <begin position="233"/>
        <end position="378"/>
    </location>
</feature>
<organism evidence="8 9">
    <name type="scientific">Liparis tanakae</name>
    <name type="common">Tanaka's snailfish</name>
    <dbReference type="NCBI Taxonomy" id="230148"/>
    <lineage>
        <taxon>Eukaryota</taxon>
        <taxon>Metazoa</taxon>
        <taxon>Chordata</taxon>
        <taxon>Craniata</taxon>
        <taxon>Vertebrata</taxon>
        <taxon>Euteleostomi</taxon>
        <taxon>Actinopterygii</taxon>
        <taxon>Neopterygii</taxon>
        <taxon>Teleostei</taxon>
        <taxon>Neoteleostei</taxon>
        <taxon>Acanthomorphata</taxon>
        <taxon>Eupercaria</taxon>
        <taxon>Perciformes</taxon>
        <taxon>Cottioidei</taxon>
        <taxon>Cottales</taxon>
        <taxon>Liparidae</taxon>
        <taxon>Liparis</taxon>
    </lineage>
</organism>
<keyword evidence="9" id="KW-1185">Reference proteome</keyword>
<dbReference type="SUPFAM" id="SSF52200">
    <property type="entry name" value="Toll/Interleukin receptor TIR domain"/>
    <property type="match status" value="1"/>
</dbReference>
<keyword evidence="5" id="KW-0472">Membrane</keyword>
<feature type="region of interest" description="Disordered" evidence="6">
    <location>
        <begin position="382"/>
        <end position="403"/>
    </location>
</feature>
<dbReference type="Proteomes" id="UP000314294">
    <property type="component" value="Unassembled WGS sequence"/>
</dbReference>
<dbReference type="InterPro" id="IPR000157">
    <property type="entry name" value="TIR_dom"/>
</dbReference>
<name>A0A4Z2JG61_9TELE</name>
<dbReference type="AlphaFoldDB" id="A0A4Z2JG61"/>
<dbReference type="PROSITE" id="PS50104">
    <property type="entry name" value="TIR"/>
    <property type="match status" value="1"/>
</dbReference>
<keyword evidence="8" id="KW-0675">Receptor</keyword>
<dbReference type="PANTHER" id="PTHR24365">
    <property type="entry name" value="TOLL-LIKE RECEPTOR"/>
    <property type="match status" value="1"/>
</dbReference>
<dbReference type="SMART" id="SM00255">
    <property type="entry name" value="TIR"/>
    <property type="match status" value="1"/>
</dbReference>
<evidence type="ECO:0000256" key="3">
    <source>
        <dbReference type="ARBA" id="ARBA00022729"/>
    </source>
</evidence>
<feature type="compositionally biased region" description="Basic and acidic residues" evidence="6">
    <location>
        <begin position="382"/>
        <end position="398"/>
    </location>
</feature>
<dbReference type="GO" id="GO:0005886">
    <property type="term" value="C:plasma membrane"/>
    <property type="evidence" value="ECO:0007669"/>
    <property type="project" value="TreeGrafter"/>
</dbReference>
<protein>
    <submittedName>
        <fullName evidence="8">Toll-like receptor 13</fullName>
    </submittedName>
</protein>
<keyword evidence="4" id="KW-1133">Transmembrane helix</keyword>
<evidence type="ECO:0000313" key="9">
    <source>
        <dbReference type="Proteomes" id="UP000314294"/>
    </source>
</evidence>
<dbReference type="Gene3D" id="3.40.50.10140">
    <property type="entry name" value="Toll/interleukin-1 receptor homology (TIR) domain"/>
    <property type="match status" value="1"/>
</dbReference>
<dbReference type="PANTHER" id="PTHR24365:SF545">
    <property type="entry name" value="TOLL-LIKE RECEPTOR 12"/>
    <property type="match status" value="1"/>
</dbReference>
<gene>
    <name evidence="8" type="primary">Tlr13_2</name>
    <name evidence="8" type="ORF">EYF80_000523</name>
</gene>
<accession>A0A4Z2JG61</accession>
<keyword evidence="2" id="KW-0812">Transmembrane</keyword>
<evidence type="ECO:0000256" key="2">
    <source>
        <dbReference type="ARBA" id="ARBA00022692"/>
    </source>
</evidence>
<evidence type="ECO:0000256" key="4">
    <source>
        <dbReference type="ARBA" id="ARBA00022989"/>
    </source>
</evidence>
<dbReference type="InterPro" id="IPR035897">
    <property type="entry name" value="Toll_tir_struct_dom_sf"/>
</dbReference>
<keyword evidence="3" id="KW-0732">Signal</keyword>
<comment type="subcellular location">
    <subcellularLocation>
        <location evidence="1">Membrane</location>
    </subcellularLocation>
</comment>
<sequence length="409" mass="45238">MAGVALPARSDSVDDGQVAVKADAGQEKDAAVAVQGEEGTGDLARNQAEHPLVGPLHCKQGQGEGQQEVRNGQVKEEGVSQGEGAGTTSLGVSVASDHTQYKHVAHKSQEEHQNVHDRGVPLCKTVAVLLKAWGGLSLARCKSDVTLGIRAVAKPLASYVWIWPWTIHHKTIFSGAIHRPQEERPGLCATFIPCILGCKVAQDNGDSCCVPFLPGALIALRTSIRSRYNIEGSVCDDWVVMACLPLYPRCSASSTLKEEGEVNNLQLIRDFELGRDIVDNIVSAVYSSRKTICVVSRNFLRSEWCSLELQLASYRLFDEHRDVLLLVFLEEISARQVSSYHRMRKVMLKKTYLQWPGSDCTNPTQAQELFWNQLRRAMRSGSRREAEEQYSDGSKEEETGTVENYFLLP</sequence>
<dbReference type="Pfam" id="PF01582">
    <property type="entry name" value="TIR"/>
    <property type="match status" value="1"/>
</dbReference>
<dbReference type="OrthoDB" id="1045822at2759"/>
<evidence type="ECO:0000256" key="6">
    <source>
        <dbReference type="SAM" id="MobiDB-lite"/>
    </source>
</evidence>
<feature type="region of interest" description="Disordered" evidence="6">
    <location>
        <begin position="53"/>
        <end position="90"/>
    </location>
</feature>
<dbReference type="GO" id="GO:0038023">
    <property type="term" value="F:signaling receptor activity"/>
    <property type="evidence" value="ECO:0007669"/>
    <property type="project" value="TreeGrafter"/>
</dbReference>
<dbReference type="EMBL" id="SRLO01000002">
    <property type="protein sequence ID" value="TNN89235.1"/>
    <property type="molecule type" value="Genomic_DNA"/>
</dbReference>
<comment type="caution">
    <text evidence="8">The sequence shown here is derived from an EMBL/GenBank/DDBJ whole genome shotgun (WGS) entry which is preliminary data.</text>
</comment>
<evidence type="ECO:0000256" key="1">
    <source>
        <dbReference type="ARBA" id="ARBA00004370"/>
    </source>
</evidence>
<evidence type="ECO:0000259" key="7">
    <source>
        <dbReference type="PROSITE" id="PS50104"/>
    </source>
</evidence>
<feature type="region of interest" description="Disordered" evidence="6">
    <location>
        <begin position="22"/>
        <end position="41"/>
    </location>
</feature>
<reference evidence="8 9" key="1">
    <citation type="submission" date="2019-03" db="EMBL/GenBank/DDBJ databases">
        <title>First draft genome of Liparis tanakae, snailfish: a comprehensive survey of snailfish specific genes.</title>
        <authorList>
            <person name="Kim W."/>
            <person name="Song I."/>
            <person name="Jeong J.-H."/>
            <person name="Kim D."/>
            <person name="Kim S."/>
            <person name="Ryu S."/>
            <person name="Song J.Y."/>
            <person name="Lee S.K."/>
        </authorList>
    </citation>
    <scope>NUCLEOTIDE SEQUENCE [LARGE SCALE GENOMIC DNA]</scope>
    <source>
        <tissue evidence="8">Muscle</tissue>
    </source>
</reference>
<dbReference type="GO" id="GO:0006954">
    <property type="term" value="P:inflammatory response"/>
    <property type="evidence" value="ECO:0007669"/>
    <property type="project" value="TreeGrafter"/>
</dbReference>
<evidence type="ECO:0000256" key="5">
    <source>
        <dbReference type="ARBA" id="ARBA00023136"/>
    </source>
</evidence>
<proteinExistence type="predicted"/>
<evidence type="ECO:0000313" key="8">
    <source>
        <dbReference type="EMBL" id="TNN89235.1"/>
    </source>
</evidence>